<protein>
    <submittedName>
        <fullName evidence="2">Uncharacterized protein</fullName>
    </submittedName>
</protein>
<evidence type="ECO:0000256" key="1">
    <source>
        <dbReference type="SAM" id="Phobius"/>
    </source>
</evidence>
<keyword evidence="1" id="KW-1133">Transmembrane helix</keyword>
<sequence>MGSADTHSADTLKKDELISNTLAVLLACYFQQILCPSCYFCVTRIPFRYSIIFNYTETNTK</sequence>
<proteinExistence type="predicted"/>
<dbReference type="AlphaFoldDB" id="A0A0E9SWM5"/>
<keyword evidence="1" id="KW-0812">Transmembrane</keyword>
<name>A0A0E9SWM5_ANGAN</name>
<evidence type="ECO:0000313" key="2">
    <source>
        <dbReference type="EMBL" id="JAH45070.1"/>
    </source>
</evidence>
<keyword evidence="1" id="KW-0472">Membrane</keyword>
<organism evidence="2">
    <name type="scientific">Anguilla anguilla</name>
    <name type="common">European freshwater eel</name>
    <name type="synonym">Muraena anguilla</name>
    <dbReference type="NCBI Taxonomy" id="7936"/>
    <lineage>
        <taxon>Eukaryota</taxon>
        <taxon>Metazoa</taxon>
        <taxon>Chordata</taxon>
        <taxon>Craniata</taxon>
        <taxon>Vertebrata</taxon>
        <taxon>Euteleostomi</taxon>
        <taxon>Actinopterygii</taxon>
        <taxon>Neopterygii</taxon>
        <taxon>Teleostei</taxon>
        <taxon>Anguilliformes</taxon>
        <taxon>Anguillidae</taxon>
        <taxon>Anguilla</taxon>
    </lineage>
</organism>
<feature type="transmembrane region" description="Helical" evidence="1">
    <location>
        <begin position="22"/>
        <end position="42"/>
    </location>
</feature>
<reference evidence="2" key="2">
    <citation type="journal article" date="2015" name="Fish Shellfish Immunol.">
        <title>Early steps in the European eel (Anguilla anguilla)-Vibrio vulnificus interaction in the gills: Role of the RtxA13 toxin.</title>
        <authorList>
            <person name="Callol A."/>
            <person name="Pajuelo D."/>
            <person name="Ebbesson L."/>
            <person name="Teles M."/>
            <person name="MacKenzie S."/>
            <person name="Amaro C."/>
        </authorList>
    </citation>
    <scope>NUCLEOTIDE SEQUENCE</scope>
</reference>
<accession>A0A0E9SWM5</accession>
<reference evidence="2" key="1">
    <citation type="submission" date="2014-11" db="EMBL/GenBank/DDBJ databases">
        <authorList>
            <person name="Amaro Gonzalez C."/>
        </authorList>
    </citation>
    <scope>NUCLEOTIDE SEQUENCE</scope>
</reference>
<dbReference type="EMBL" id="GBXM01063507">
    <property type="protein sequence ID" value="JAH45070.1"/>
    <property type="molecule type" value="Transcribed_RNA"/>
</dbReference>